<evidence type="ECO:0000256" key="1">
    <source>
        <dbReference type="ARBA" id="ARBA00023002"/>
    </source>
</evidence>
<dbReference type="Pfam" id="PF00171">
    <property type="entry name" value="Aldedh"/>
    <property type="match status" value="1"/>
</dbReference>
<proteinExistence type="predicted"/>
<feature type="domain" description="Aldehyde dehydrogenase" evidence="2">
    <location>
        <begin position="22"/>
        <end position="74"/>
    </location>
</feature>
<dbReference type="Gene3D" id="3.40.605.10">
    <property type="entry name" value="Aldehyde Dehydrogenase, Chain A, domain 1"/>
    <property type="match status" value="1"/>
</dbReference>
<dbReference type="AlphaFoldDB" id="A0A6J5ASH9"/>
<dbReference type="Proteomes" id="UP000494205">
    <property type="component" value="Unassembled WGS sequence"/>
</dbReference>
<protein>
    <submittedName>
        <fullName evidence="3">3-oxopropanoate dehydrogenase</fullName>
        <ecNumber evidence="3">1.2.1.-</ecNumber>
    </submittedName>
</protein>
<dbReference type="InterPro" id="IPR015590">
    <property type="entry name" value="Aldehyde_DH_dom"/>
</dbReference>
<dbReference type="InterPro" id="IPR016162">
    <property type="entry name" value="Ald_DH_N"/>
</dbReference>
<keyword evidence="1 3" id="KW-0560">Oxidoreductase</keyword>
<dbReference type="InterPro" id="IPR016161">
    <property type="entry name" value="Ald_DH/histidinol_DH"/>
</dbReference>
<dbReference type="EMBL" id="CADIJZ010000008">
    <property type="protein sequence ID" value="CAB3677800.1"/>
    <property type="molecule type" value="Genomic_DNA"/>
</dbReference>
<evidence type="ECO:0000313" key="4">
    <source>
        <dbReference type="Proteomes" id="UP000494205"/>
    </source>
</evidence>
<dbReference type="EC" id="1.2.1.-" evidence="3"/>
<name>A0A6J5ASH9_9BURK</name>
<evidence type="ECO:0000259" key="2">
    <source>
        <dbReference type="Pfam" id="PF00171"/>
    </source>
</evidence>
<dbReference type="SUPFAM" id="SSF53720">
    <property type="entry name" value="ALDH-like"/>
    <property type="match status" value="1"/>
</dbReference>
<dbReference type="OrthoDB" id="6882680at2"/>
<accession>A0A6J5ASH9</accession>
<dbReference type="GO" id="GO:0016491">
    <property type="term" value="F:oxidoreductase activity"/>
    <property type="evidence" value="ECO:0007669"/>
    <property type="project" value="UniProtKB-KW"/>
</dbReference>
<evidence type="ECO:0000313" key="3">
    <source>
        <dbReference type="EMBL" id="CAB3677800.1"/>
    </source>
</evidence>
<reference evidence="3 4" key="1">
    <citation type="submission" date="2020-04" db="EMBL/GenBank/DDBJ databases">
        <authorList>
            <person name="De Canck E."/>
        </authorList>
    </citation>
    <scope>NUCLEOTIDE SEQUENCE [LARGE SCALE GENOMIC DNA]</scope>
    <source>
        <strain evidence="3 4">LMG 27174</strain>
    </source>
</reference>
<organism evidence="3 4">
    <name type="scientific">Paraburkholderia rhynchosiae</name>
    <dbReference type="NCBI Taxonomy" id="487049"/>
    <lineage>
        <taxon>Bacteria</taxon>
        <taxon>Pseudomonadati</taxon>
        <taxon>Pseudomonadota</taxon>
        <taxon>Betaproteobacteria</taxon>
        <taxon>Burkholderiales</taxon>
        <taxon>Burkholderiaceae</taxon>
        <taxon>Paraburkholderia</taxon>
    </lineage>
</organism>
<sequence length="76" mass="8178">MQAFNDTTDVAHFIPGEVVRGSGQRTQPIFNPATGERPRQLLLGEVADVGTAVASAKAAFPKWSNTPPIRRARVCC</sequence>
<gene>
    <name evidence="3" type="primary">bauC_1</name>
    <name evidence="3" type="ORF">LMG27174_02478</name>
</gene>